<sequence>MKWNPLNPPPDKKNSNLNNLKPELTDSSLQDEVESSLDILTQSEASSSSDDSWSVVSSNIDSQEVVFNDVVSTDDEQQQQSTTTDDVAFDRIQVSRTADTRSSISTLKDINESSTCSFSIPRINIDSNVKKNEHDDSIVEDDDDDDDTINHHDKSEDDIYDKSDILDELKSFFKISESKQIAIKNKLKSIEPWKYYTFIIIVIFNLGYHMYSNHIQIKRQLECDLFKQNIVSDFDQCINQVSFFQSYEKATLKRLECLKKFTQDSNDLKLKNSWCDLIIDDEQQLKSSFNKHGTDSHLKSFKLKSLELYESTPDLSSILSNIKDKSIQTGSRLFKTTKEIDYFDKLDKAKKITVDKLETAKELGSHVVDVTKELGSHVIDVTKEIDYSGNFEKAKKITVDHEVTKELGSHVIDVTKEIDYSGNFEKAKKITTEHLNKAKRLSSESLNKANEVGEMAGKLSYKGLKKAVKGSKKLTKETQLKYNQFKKCETLEVLKDWGNEILELDSDDLKRNLVDKPIEVVEQSAKVASKFAKSTVDTVKGWQLGNKWNLLVNDLLHDDDDDDD</sequence>
<gene>
    <name evidence="2" type="ORF">CANARDRAFT_17227</name>
</gene>
<proteinExistence type="predicted"/>
<feature type="region of interest" description="Disordered" evidence="1">
    <location>
        <begin position="1"/>
        <end position="35"/>
    </location>
</feature>
<keyword evidence="3" id="KW-1185">Reference proteome</keyword>
<dbReference type="Proteomes" id="UP000094801">
    <property type="component" value="Unassembled WGS sequence"/>
</dbReference>
<name>A0A1E4T2I3_9ASCO</name>
<reference evidence="3" key="1">
    <citation type="submission" date="2016-04" db="EMBL/GenBank/DDBJ databases">
        <title>Comparative genomics of biotechnologically important yeasts.</title>
        <authorList>
            <consortium name="DOE Joint Genome Institute"/>
            <person name="Riley R."/>
            <person name="Haridas S."/>
            <person name="Wolfe K.H."/>
            <person name="Lopes M.R."/>
            <person name="Hittinger C.T."/>
            <person name="Goker M."/>
            <person name="Salamov A."/>
            <person name="Wisecaver J."/>
            <person name="Long T.M."/>
            <person name="Aerts A.L."/>
            <person name="Barry K."/>
            <person name="Choi C."/>
            <person name="Clum A."/>
            <person name="Coughlan A.Y."/>
            <person name="Deshpande S."/>
            <person name="Douglass A.P."/>
            <person name="Hanson S.J."/>
            <person name="Klenk H.-P."/>
            <person name="Labutti K."/>
            <person name="Lapidus A."/>
            <person name="Lindquist E."/>
            <person name="Lipzen A."/>
            <person name="Meier-Kolthoff J.P."/>
            <person name="Ohm R.A."/>
            <person name="Otillar R.P."/>
            <person name="Pangilinan J."/>
            <person name="Peng Y."/>
            <person name="Rokas A."/>
            <person name="Rosa C.A."/>
            <person name="Scheuner C."/>
            <person name="Sibirny A.A."/>
            <person name="Slot J.C."/>
            <person name="Stielow J.B."/>
            <person name="Sun H."/>
            <person name="Kurtzman C.P."/>
            <person name="Blackwell M."/>
            <person name="Grigoriev I.V."/>
            <person name="Jeffries T.W."/>
        </authorList>
    </citation>
    <scope>NUCLEOTIDE SEQUENCE [LARGE SCALE GENOMIC DNA]</scope>
    <source>
        <strain evidence="3">NRRL YB-2248</strain>
    </source>
</reference>
<feature type="region of interest" description="Disordered" evidence="1">
    <location>
        <begin position="131"/>
        <end position="155"/>
    </location>
</feature>
<evidence type="ECO:0000313" key="2">
    <source>
        <dbReference type="EMBL" id="ODV85954.1"/>
    </source>
</evidence>
<evidence type="ECO:0000313" key="3">
    <source>
        <dbReference type="Proteomes" id="UP000094801"/>
    </source>
</evidence>
<feature type="compositionally biased region" description="Polar residues" evidence="1">
    <location>
        <begin position="15"/>
        <end position="28"/>
    </location>
</feature>
<evidence type="ECO:0000256" key="1">
    <source>
        <dbReference type="SAM" id="MobiDB-lite"/>
    </source>
</evidence>
<organism evidence="2 3">
    <name type="scientific">[Candida] arabinofermentans NRRL YB-2248</name>
    <dbReference type="NCBI Taxonomy" id="983967"/>
    <lineage>
        <taxon>Eukaryota</taxon>
        <taxon>Fungi</taxon>
        <taxon>Dikarya</taxon>
        <taxon>Ascomycota</taxon>
        <taxon>Saccharomycotina</taxon>
        <taxon>Pichiomycetes</taxon>
        <taxon>Pichiales</taxon>
        <taxon>Pichiaceae</taxon>
        <taxon>Ogataea</taxon>
        <taxon>Ogataea/Candida clade</taxon>
    </lineage>
</organism>
<protein>
    <submittedName>
        <fullName evidence="2">Uncharacterized protein</fullName>
    </submittedName>
</protein>
<dbReference type="EMBL" id="KV453851">
    <property type="protein sequence ID" value="ODV85954.1"/>
    <property type="molecule type" value="Genomic_DNA"/>
</dbReference>
<accession>A0A1E4T2I3</accession>
<dbReference type="AlphaFoldDB" id="A0A1E4T2I3"/>
<feature type="compositionally biased region" description="Acidic residues" evidence="1">
    <location>
        <begin position="138"/>
        <end position="147"/>
    </location>
</feature>